<dbReference type="CDD" id="cd12148">
    <property type="entry name" value="fungal_TF_MHR"/>
    <property type="match status" value="1"/>
</dbReference>
<feature type="compositionally biased region" description="Polar residues" evidence="2">
    <location>
        <begin position="643"/>
        <end position="665"/>
    </location>
</feature>
<keyword evidence="1" id="KW-0539">Nucleus</keyword>
<proteinExistence type="predicted"/>
<feature type="region of interest" description="Disordered" evidence="2">
    <location>
        <begin position="634"/>
        <end position="665"/>
    </location>
</feature>
<reference evidence="4 5" key="1">
    <citation type="submission" date="2015-07" db="EMBL/GenBank/DDBJ databases">
        <authorList>
            <person name="Cajimat M.N.B."/>
            <person name="Milazzo M.L."/>
            <person name="Fulhorst C.F."/>
        </authorList>
    </citation>
    <scope>NUCLEOTIDE SEQUENCE [LARGE SCALE GENOMIC DNA]</scope>
    <source>
        <strain evidence="4">Single colony</strain>
    </source>
</reference>
<evidence type="ECO:0000313" key="5">
    <source>
        <dbReference type="Proteomes" id="UP000199069"/>
    </source>
</evidence>
<dbReference type="GO" id="GO:0006749">
    <property type="term" value="P:glutathione metabolic process"/>
    <property type="evidence" value="ECO:0007669"/>
    <property type="project" value="TreeGrafter"/>
</dbReference>
<feature type="region of interest" description="Disordered" evidence="2">
    <location>
        <begin position="1134"/>
        <end position="1156"/>
    </location>
</feature>
<dbReference type="EMBL" id="CWKI01000010">
    <property type="protein sequence ID" value="CTR09506.1"/>
    <property type="molecule type" value="Genomic_DNA"/>
</dbReference>
<accession>A0A0K3CQM4</accession>
<gene>
    <name evidence="4" type="primary">FGENESH: predicted gene_10.204</name>
    <name evidence="4" type="ORF">BN2166_0053670</name>
</gene>
<organism evidence="4 5">
    <name type="scientific">Rhodotorula toruloides</name>
    <name type="common">Yeast</name>
    <name type="synonym">Rhodosporidium toruloides</name>
    <dbReference type="NCBI Taxonomy" id="5286"/>
    <lineage>
        <taxon>Eukaryota</taxon>
        <taxon>Fungi</taxon>
        <taxon>Dikarya</taxon>
        <taxon>Basidiomycota</taxon>
        <taxon>Pucciniomycotina</taxon>
        <taxon>Microbotryomycetes</taxon>
        <taxon>Sporidiobolales</taxon>
        <taxon>Sporidiobolaceae</taxon>
        <taxon>Rhodotorula</taxon>
    </lineage>
</organism>
<feature type="region of interest" description="Disordered" evidence="2">
    <location>
        <begin position="1292"/>
        <end position="1317"/>
    </location>
</feature>
<evidence type="ECO:0000313" key="4">
    <source>
        <dbReference type="EMBL" id="CTR09506.1"/>
    </source>
</evidence>
<name>A0A0K3CQM4_RHOTO</name>
<dbReference type="Proteomes" id="UP000199069">
    <property type="component" value="Unassembled WGS sequence"/>
</dbReference>
<feature type="domain" description="Xylanolytic transcriptional activator regulatory" evidence="3">
    <location>
        <begin position="832"/>
        <end position="909"/>
    </location>
</feature>
<dbReference type="PANTHER" id="PTHR11365">
    <property type="entry name" value="5-OXOPROLINASE RELATED"/>
    <property type="match status" value="1"/>
</dbReference>
<feature type="compositionally biased region" description="Polar residues" evidence="2">
    <location>
        <begin position="1189"/>
        <end position="1206"/>
    </location>
</feature>
<dbReference type="STRING" id="5286.A0A0K3CQM4"/>
<dbReference type="InterPro" id="IPR003692">
    <property type="entry name" value="Hydantoinase_B"/>
</dbReference>
<dbReference type="InterPro" id="IPR045079">
    <property type="entry name" value="Oxoprolinase-like"/>
</dbReference>
<dbReference type="Pfam" id="PF02538">
    <property type="entry name" value="Hydantoinase_B"/>
    <property type="match status" value="1"/>
</dbReference>
<keyword evidence="5" id="KW-1185">Reference proteome</keyword>
<dbReference type="InterPro" id="IPR007219">
    <property type="entry name" value="XnlR_reg_dom"/>
</dbReference>
<sequence>MAIEKPDPILLTLFANRFMSVAEAAGRALQLTSILFAPNGDLIANAPHLPVHLGSMSFAVRYQVATLGVGADSPSGDGIVDGDVLLTNSPIAGGSHLPDLTCIRPVFDAEKKNIIFFVASRGHHADIGGVSSGSMSPNATTIFEEGANIETFKIVRQGKYDRDGLYQRLVKEPASYPGSSGSRCFRDVESDLQAQIAANHRAVTLLYGLIDEYGLETVQRYMGFIRDNAEFAVRNLLRKAAKRAGKNVLHAIDHMDDGSPIELTITIDEETGSAVFDFEGTGPETWSSLNAPMAVCSSAVIYCLRIMCDEEIPLNAGCLAPIELRIPKGTILNPSETCAVVGGNVTTSQRVTDTVLRCFEAVAASQGDCNNFTFGTSNFGYFSGAGPSWHGESGIHCHMTNTRITDVETLERRYPCLLHEFSIREGSGGKGKFKGGDGVVRDVEFTIPIEASILSERRVNQPYGLKGGQPGERGKNLWIKQRRKEDGDWKADDSSPRVINLGPRSTIKMGAGDRFVIHTPGAGAWGDENWQDENVAPTTCTLYHDTCAYSGETDGRKPASKSYVTALEERVKVLEALLTQAGVSDDAATLEGAVDRGDDGAGLGEGVQADLGLDRLKLDEETLEFTNYGPTSAFQHLPEPLASPNNDDSRALSQSPGAPSSAQTTSFFRRRASTLNAASPPFPSYRAATSPLPSGPLDWQRNLPSAIAQKWDAELHEDLLVRFFRYFNGWCHWVEEAAFRHDLAVCLTIDPSRPTPPVRTSAYSPLLHNALLSLACSLSDGERLRDRSDAKELSGRAKALVEDEGERPMLSTLQGLLLLGSYHSGNGLQGLGYLYSGIAFRMSHTLGLGIDASAYVSRGLLTEETRNARDRVMWCAYVQDKLWSSYVGRNPSILRNIIEIALPVVDIDCDKEPWSPLPAAGDSPTKPLSSLLSSTFHWTCRLAVIEEKILVLVYALRVQLYSAQVLNRVSELHLELETWASSLPVDLRIAPQTSKPPPPHVCMLNCMYQFCIILLHRPYYVRHNSPNNVPINDSAIKRCNSAATRIVALFELYQRSPGLRYAPISATQIAFAAATTHLLALVNADAAAQKKRATDAREATRSCSRILREMGRAWPCAVQTADIFDGLVSKWMPEQPEEEQSANEAGSSNAAAPAQADPLQNAAVQALDPHSDLAKELLRLGWTPPVQANAAQQADSSPSTSASNAFPPQLPFSTAPPVHAPFPAQLASSPSSNPFDRFGSWPFFAAPAFSSSTAPTQQPLADDVFAGLLSTEGRGAGEAVYGGGTEVDYSTFFGQPPLGGSQGPSGWSAFGTGAGQQ</sequence>
<feature type="compositionally biased region" description="Low complexity" evidence="2">
    <location>
        <begin position="1142"/>
        <end position="1156"/>
    </location>
</feature>
<dbReference type="PANTHER" id="PTHR11365:SF2">
    <property type="entry name" value="5-OXOPROLINASE"/>
    <property type="match status" value="1"/>
</dbReference>
<dbReference type="GO" id="GO:0005829">
    <property type="term" value="C:cytosol"/>
    <property type="evidence" value="ECO:0007669"/>
    <property type="project" value="TreeGrafter"/>
</dbReference>
<dbReference type="GO" id="GO:0003677">
    <property type="term" value="F:DNA binding"/>
    <property type="evidence" value="ECO:0007669"/>
    <property type="project" value="InterPro"/>
</dbReference>
<dbReference type="GO" id="GO:0006351">
    <property type="term" value="P:DNA-templated transcription"/>
    <property type="evidence" value="ECO:0007669"/>
    <property type="project" value="InterPro"/>
</dbReference>
<evidence type="ECO:0000259" key="3">
    <source>
        <dbReference type="SMART" id="SM00906"/>
    </source>
</evidence>
<evidence type="ECO:0000256" key="2">
    <source>
        <dbReference type="SAM" id="MobiDB-lite"/>
    </source>
</evidence>
<protein>
    <submittedName>
        <fullName evidence="4">BY PROTMAP: gi|342319197|gb|EGU11147.1| Cytoplasmic protein [Rhodotorula glutinis ATCC 204091]</fullName>
    </submittedName>
</protein>
<evidence type="ECO:0000256" key="1">
    <source>
        <dbReference type="ARBA" id="ARBA00023242"/>
    </source>
</evidence>
<dbReference type="SMART" id="SM00906">
    <property type="entry name" value="Fungal_trans"/>
    <property type="match status" value="1"/>
</dbReference>
<dbReference type="Pfam" id="PF04082">
    <property type="entry name" value="Fungal_trans"/>
    <property type="match status" value="1"/>
</dbReference>
<dbReference type="GO" id="GO:0017168">
    <property type="term" value="F:5-oxoprolinase (ATP-hydrolyzing) activity"/>
    <property type="evidence" value="ECO:0007669"/>
    <property type="project" value="TreeGrafter"/>
</dbReference>
<dbReference type="GO" id="GO:0008270">
    <property type="term" value="F:zinc ion binding"/>
    <property type="evidence" value="ECO:0007669"/>
    <property type="project" value="InterPro"/>
</dbReference>
<feature type="region of interest" description="Disordered" evidence="2">
    <location>
        <begin position="1188"/>
        <end position="1217"/>
    </location>
</feature>